<feature type="compositionally biased region" description="Basic residues" evidence="1">
    <location>
        <begin position="469"/>
        <end position="480"/>
    </location>
</feature>
<dbReference type="Proteomes" id="UP001209803">
    <property type="component" value="Chromosome"/>
</dbReference>
<evidence type="ECO:0000256" key="1">
    <source>
        <dbReference type="SAM" id="MobiDB-lite"/>
    </source>
</evidence>
<organism evidence="2 3">
    <name type="scientific">Roseibium porphyridii</name>
    <dbReference type="NCBI Taxonomy" id="2866279"/>
    <lineage>
        <taxon>Bacteria</taxon>
        <taxon>Pseudomonadati</taxon>
        <taxon>Pseudomonadota</taxon>
        <taxon>Alphaproteobacteria</taxon>
        <taxon>Hyphomicrobiales</taxon>
        <taxon>Stappiaceae</taxon>
        <taxon>Roseibium</taxon>
    </lineage>
</organism>
<reference evidence="2 3" key="1">
    <citation type="submission" date="2023-03" db="EMBL/GenBank/DDBJ databases">
        <title>Roseibium porphyridii sp. nov. and Roseibium rhodosorbium sp. nov. isolated from marine algae, Porphyridium cruentum and Rhodosorus marinus, respectively.</title>
        <authorList>
            <person name="Lee M.W."/>
            <person name="Choi B.J."/>
            <person name="Lee J.K."/>
            <person name="Choi D.G."/>
            <person name="Baek J.H."/>
            <person name="Bayburt H."/>
            <person name="Kim J.M."/>
            <person name="Han D.M."/>
            <person name="Kim K.H."/>
            <person name="Jeon C.O."/>
        </authorList>
    </citation>
    <scope>NUCLEOTIDE SEQUENCE [LARGE SCALE GENOMIC DNA]</scope>
    <source>
        <strain evidence="2 3">KMA01</strain>
    </source>
</reference>
<feature type="compositionally biased region" description="Basic and acidic residues" evidence="1">
    <location>
        <begin position="422"/>
        <end position="432"/>
    </location>
</feature>
<accession>A0ABY8EYJ1</accession>
<keyword evidence="3" id="KW-1185">Reference proteome</keyword>
<feature type="compositionally biased region" description="Low complexity" evidence="1">
    <location>
        <begin position="434"/>
        <end position="445"/>
    </location>
</feature>
<proteinExistence type="predicted"/>
<protein>
    <submittedName>
        <fullName evidence="2">Uncharacterized protein</fullName>
    </submittedName>
</protein>
<gene>
    <name evidence="2" type="ORF">K1718_18685</name>
</gene>
<feature type="compositionally biased region" description="Basic and acidic residues" evidence="1">
    <location>
        <begin position="446"/>
        <end position="455"/>
    </location>
</feature>
<dbReference type="EMBL" id="CP120863">
    <property type="protein sequence ID" value="WFE88181.1"/>
    <property type="molecule type" value="Genomic_DNA"/>
</dbReference>
<evidence type="ECO:0000313" key="3">
    <source>
        <dbReference type="Proteomes" id="UP001209803"/>
    </source>
</evidence>
<sequence length="480" mass="53136">MAGNHQFLRVLHGPQVNAQIGQIQFCVARPRLPFVVRPSPIAIQLGAALKTHPLRSVDCQLLYETYAPLNGEQVQEIVRSAVQQCGFAREACQLMRTSTEADIYMLLNDLQILVTQSLPLSDTSHIEPLTRDYAVSQAFPDAADVLTKCKAVTTISVQKFALGGAKLSDEFSEMLGPEFDCFCDSKSTKFALNIAKVIAVQISLKTRCEGVFWGQNGYLLPAQRFAELAIQNDETLLYIRPHLHAPIQSVSDTRTFGVVASGAEHLIGYRVEFEPSTVPPSYMVENLHYFVAFCLQRQEVLPEGDVFGKNQDEKVRISFKQTEKDKPDRILLTVQSSAELGIEGEYRPSIYHQYDDNGERLSSTVSDVDVSGLDPNDPIDAAILDRLLAIKKASPPEPDAIVSPESAIAEEPTEARSATNEKTTEMGYRQEPKSSSSQSGPSQRVSLEELRRFAREAQVADAEPEAKTGKRAFLKKLFGK</sequence>
<feature type="region of interest" description="Disordered" evidence="1">
    <location>
        <begin position="395"/>
        <end position="480"/>
    </location>
</feature>
<dbReference type="RefSeq" id="WP_265681227.1">
    <property type="nucleotide sequence ID" value="NZ_CP120863.1"/>
</dbReference>
<evidence type="ECO:0000313" key="2">
    <source>
        <dbReference type="EMBL" id="WFE88181.1"/>
    </source>
</evidence>
<name>A0ABY8EYJ1_9HYPH</name>